<evidence type="ECO:0000313" key="3">
    <source>
        <dbReference type="Proteomes" id="UP000195141"/>
    </source>
</evidence>
<dbReference type="PRINTS" id="PR00081">
    <property type="entry name" value="GDHRDH"/>
</dbReference>
<dbReference type="PANTHER" id="PTHR43157:SF31">
    <property type="entry name" value="PHOSPHATIDYLINOSITOL-GLYCAN BIOSYNTHESIS CLASS F PROTEIN"/>
    <property type="match status" value="1"/>
</dbReference>
<keyword evidence="1" id="KW-0560">Oxidoreductase</keyword>
<proteinExistence type="predicted"/>
<evidence type="ECO:0000256" key="1">
    <source>
        <dbReference type="ARBA" id="ARBA00023002"/>
    </source>
</evidence>
<gene>
    <name evidence="2" type="ORF">A5888_000398</name>
</gene>
<sequence length="283" mass="31220">MTNKVALIIGGNSGVGKKTAQDLTQKNYRILIVGRNEQKGKQVVQQLNQLNSNSQVFFLQADLSTKAAVNDLAKRLADLVDHIDVLVSSVGILEETQVLTEEGYDQNFVLNYLAHFWLINALLPLLKKSSQGRILLVGALPIIIRHLKVQVPQPVPSKEGYSGMVITGQALAGRLLLTKKLSKRLQDTKVTVNIFHPGNIPDSDYGSTSSSLFLNLMGSLLAKLSKKNRSIGAQQPILNLPKQVVNSLMNRVNLSHFRANFLKKWLINGGLLVKAYKSSYDKI</sequence>
<organism evidence="2 3">
    <name type="scientific">Candidatus Enterococcus clewellii</name>
    <dbReference type="NCBI Taxonomy" id="1834193"/>
    <lineage>
        <taxon>Bacteria</taxon>
        <taxon>Bacillati</taxon>
        <taxon>Bacillota</taxon>
        <taxon>Bacilli</taxon>
        <taxon>Lactobacillales</taxon>
        <taxon>Enterococcaceae</taxon>
        <taxon>Enterococcus</taxon>
    </lineage>
</organism>
<keyword evidence="3" id="KW-1185">Reference proteome</keyword>
<reference evidence="2" key="2">
    <citation type="submission" date="2024-03" db="EMBL/GenBank/DDBJ databases">
        <title>The Genome Sequence of Enterococcus sp. DIV0242b.</title>
        <authorList>
            <consortium name="The Broad Institute Genomics Platform"/>
            <consortium name="The Broad Institute Microbial Omics Core"/>
            <consortium name="The Broad Institute Genomic Center for Infectious Diseases"/>
            <person name="Earl A."/>
            <person name="Manson A."/>
            <person name="Gilmore M."/>
            <person name="Schwartman J."/>
            <person name="Shea T."/>
            <person name="Abouelleil A."/>
            <person name="Cao P."/>
            <person name="Chapman S."/>
            <person name="Cusick C."/>
            <person name="Young S."/>
            <person name="Neafsey D."/>
            <person name="Nusbaum C."/>
            <person name="Birren B."/>
        </authorList>
    </citation>
    <scope>NUCLEOTIDE SEQUENCE</scope>
    <source>
        <strain evidence="2">9E7_DIV0242</strain>
    </source>
</reference>
<dbReference type="AlphaFoldDB" id="A0AAQ3XXZ6"/>
<dbReference type="Pfam" id="PF00106">
    <property type="entry name" value="adh_short"/>
    <property type="match status" value="1"/>
</dbReference>
<dbReference type="InterPro" id="IPR036291">
    <property type="entry name" value="NAD(P)-bd_dom_sf"/>
</dbReference>
<dbReference type="EMBL" id="CP147247">
    <property type="protein sequence ID" value="WYJ88679.1"/>
    <property type="molecule type" value="Genomic_DNA"/>
</dbReference>
<evidence type="ECO:0000313" key="2">
    <source>
        <dbReference type="EMBL" id="WYJ88679.1"/>
    </source>
</evidence>
<dbReference type="InterPro" id="IPR002347">
    <property type="entry name" value="SDR_fam"/>
</dbReference>
<accession>A0AAQ3XXZ6</accession>
<protein>
    <submittedName>
        <fullName evidence="2">Uncharacterized protein</fullName>
    </submittedName>
</protein>
<name>A0AAQ3XXZ6_9ENTE</name>
<dbReference type="SUPFAM" id="SSF51735">
    <property type="entry name" value="NAD(P)-binding Rossmann-fold domains"/>
    <property type="match status" value="1"/>
</dbReference>
<reference evidence="2" key="1">
    <citation type="submission" date="2017-05" db="EMBL/GenBank/DDBJ databases">
        <authorList>
            <consortium name="The Broad Institute Genomics Platform"/>
            <consortium name="The Broad Institute Genomic Center for Infectious Diseases"/>
            <person name="Earl A."/>
            <person name="Manson A."/>
            <person name="Schwartman J."/>
            <person name="Gilmore M."/>
            <person name="Abouelleil A."/>
            <person name="Cao P."/>
            <person name="Chapman S."/>
            <person name="Cusick C."/>
            <person name="Shea T."/>
            <person name="Young S."/>
            <person name="Neafsey D."/>
            <person name="Nusbaum C."/>
            <person name="Birren B."/>
        </authorList>
    </citation>
    <scope>NUCLEOTIDE SEQUENCE</scope>
    <source>
        <strain evidence="2">9E7_DIV0242</strain>
    </source>
</reference>
<dbReference type="RefSeq" id="WP_339101876.1">
    <property type="nucleotide sequence ID" value="NZ_CP147247.1"/>
</dbReference>
<dbReference type="GO" id="GO:0016491">
    <property type="term" value="F:oxidoreductase activity"/>
    <property type="evidence" value="ECO:0007669"/>
    <property type="project" value="UniProtKB-KW"/>
</dbReference>
<dbReference type="PANTHER" id="PTHR43157">
    <property type="entry name" value="PHOSPHATIDYLINOSITOL-GLYCAN BIOSYNTHESIS CLASS F PROTEIN-RELATED"/>
    <property type="match status" value="1"/>
</dbReference>
<dbReference type="Proteomes" id="UP000195141">
    <property type="component" value="Chromosome"/>
</dbReference>
<dbReference type="Gene3D" id="3.40.50.720">
    <property type="entry name" value="NAD(P)-binding Rossmann-like Domain"/>
    <property type="match status" value="1"/>
</dbReference>